<dbReference type="AlphaFoldDB" id="A0A1V4ICB9"/>
<gene>
    <name evidence="2" type="ORF">CLCHR_43450</name>
    <name evidence="3" type="ORF">D2A34_20205</name>
</gene>
<reference evidence="3 5" key="2">
    <citation type="submission" date="2018-08" db="EMBL/GenBank/DDBJ databases">
        <title>Genome of Clostridium chromiireducens C1, DSM12136.</title>
        <authorList>
            <person name="Xing M."/>
            <person name="Wei Y."/>
            <person name="Ang E.L."/>
            <person name="Zhao H."/>
            <person name="Zhang Y."/>
        </authorList>
    </citation>
    <scope>NUCLEOTIDE SEQUENCE [LARGE SCALE GENOMIC DNA]</scope>
    <source>
        <strain evidence="3 5">C1</strain>
    </source>
</reference>
<keyword evidence="1" id="KW-1133">Transmembrane helix</keyword>
<accession>A0A1V4ICB9</accession>
<dbReference type="Proteomes" id="UP000191056">
    <property type="component" value="Unassembled WGS sequence"/>
</dbReference>
<reference evidence="2 4" key="1">
    <citation type="submission" date="2017-03" db="EMBL/GenBank/DDBJ databases">
        <title>Genome sequence of Clostridium chromiireducens DSM 23318.</title>
        <authorList>
            <person name="Poehlein A."/>
            <person name="Daniel R."/>
        </authorList>
    </citation>
    <scope>NUCLEOTIDE SEQUENCE [LARGE SCALE GENOMIC DNA]</scope>
    <source>
        <strain evidence="2 4">DSM 23318</strain>
    </source>
</reference>
<keyword evidence="1" id="KW-0472">Membrane</keyword>
<keyword evidence="4" id="KW-1185">Reference proteome</keyword>
<sequence length="98" mass="11725">MKYKKNYTFNDYFELFLYALAFICFIYFLIKGDIQKILQPLLIVSVLITLKMMLKRTKLPISHGLRFSILAFIFVTMFFANEFRGFRIKLDKMILHAP</sequence>
<feature type="transmembrane region" description="Helical" evidence="1">
    <location>
        <begin position="12"/>
        <end position="30"/>
    </location>
</feature>
<dbReference type="Proteomes" id="UP000265930">
    <property type="component" value="Unassembled WGS sequence"/>
</dbReference>
<evidence type="ECO:0000256" key="1">
    <source>
        <dbReference type="SAM" id="Phobius"/>
    </source>
</evidence>
<dbReference type="OrthoDB" id="4966203at2"/>
<comment type="caution">
    <text evidence="2">The sequence shown here is derived from an EMBL/GenBank/DDBJ whole genome shotgun (WGS) entry which is preliminary data.</text>
</comment>
<name>A0A1V4ICB9_9CLOT</name>
<evidence type="ECO:0000313" key="5">
    <source>
        <dbReference type="Proteomes" id="UP000265930"/>
    </source>
</evidence>
<feature type="transmembrane region" description="Helical" evidence="1">
    <location>
        <begin position="60"/>
        <end position="80"/>
    </location>
</feature>
<organism evidence="2 4">
    <name type="scientific">Clostridium chromiireducens</name>
    <dbReference type="NCBI Taxonomy" id="225345"/>
    <lineage>
        <taxon>Bacteria</taxon>
        <taxon>Bacillati</taxon>
        <taxon>Bacillota</taxon>
        <taxon>Clostridia</taxon>
        <taxon>Eubacteriales</taxon>
        <taxon>Clostridiaceae</taxon>
        <taxon>Clostridium</taxon>
    </lineage>
</organism>
<dbReference type="RefSeq" id="WP_079441961.1">
    <property type="nucleotide sequence ID" value="NZ_MZGT01000091.1"/>
</dbReference>
<evidence type="ECO:0000313" key="2">
    <source>
        <dbReference type="EMBL" id="OPJ57596.1"/>
    </source>
</evidence>
<dbReference type="EMBL" id="MZGT01000091">
    <property type="protein sequence ID" value="OPJ57596.1"/>
    <property type="molecule type" value="Genomic_DNA"/>
</dbReference>
<keyword evidence="1" id="KW-0812">Transmembrane</keyword>
<protein>
    <submittedName>
        <fullName evidence="2">Uncharacterized protein</fullName>
    </submittedName>
</protein>
<dbReference type="EMBL" id="QXDJ01000005">
    <property type="protein sequence ID" value="RII33152.1"/>
    <property type="molecule type" value="Genomic_DNA"/>
</dbReference>
<proteinExistence type="predicted"/>
<evidence type="ECO:0000313" key="4">
    <source>
        <dbReference type="Proteomes" id="UP000191056"/>
    </source>
</evidence>
<evidence type="ECO:0000313" key="3">
    <source>
        <dbReference type="EMBL" id="RII33152.1"/>
    </source>
</evidence>